<proteinExistence type="predicted"/>
<evidence type="ECO:0000313" key="2">
    <source>
        <dbReference type="EnsemblPlants" id="ONIVA01G20380.1"/>
    </source>
</evidence>
<keyword evidence="3" id="KW-1185">Reference proteome</keyword>
<dbReference type="Gramene" id="ONIVA01G20380.1">
    <property type="protein sequence ID" value="ONIVA01G20380.1"/>
    <property type="gene ID" value="ONIVA01G20380"/>
</dbReference>
<dbReference type="HOGENOM" id="CLU_2835536_0_0_1"/>
<organism evidence="2">
    <name type="scientific">Oryza nivara</name>
    <name type="common">Indian wild rice</name>
    <name type="synonym">Oryza sativa f. spontanea</name>
    <dbReference type="NCBI Taxonomy" id="4536"/>
    <lineage>
        <taxon>Eukaryota</taxon>
        <taxon>Viridiplantae</taxon>
        <taxon>Streptophyta</taxon>
        <taxon>Embryophyta</taxon>
        <taxon>Tracheophyta</taxon>
        <taxon>Spermatophyta</taxon>
        <taxon>Magnoliopsida</taxon>
        <taxon>Liliopsida</taxon>
        <taxon>Poales</taxon>
        <taxon>Poaceae</taxon>
        <taxon>BOP clade</taxon>
        <taxon>Oryzoideae</taxon>
        <taxon>Oryzeae</taxon>
        <taxon>Oryzinae</taxon>
        <taxon>Oryza</taxon>
    </lineage>
</organism>
<reference evidence="2" key="2">
    <citation type="submission" date="2018-04" db="EMBL/GenBank/DDBJ databases">
        <title>OnivRS2 (Oryza nivara Reference Sequence Version 2).</title>
        <authorList>
            <person name="Zhang J."/>
            <person name="Kudrna D."/>
            <person name="Lee S."/>
            <person name="Talag J."/>
            <person name="Rajasekar S."/>
            <person name="Welchert J."/>
            <person name="Hsing Y.-I."/>
            <person name="Wing R.A."/>
        </authorList>
    </citation>
    <scope>NUCLEOTIDE SEQUENCE [LARGE SCALE GENOMIC DNA]</scope>
</reference>
<reference evidence="2" key="1">
    <citation type="submission" date="2015-04" db="UniProtKB">
        <authorList>
            <consortium name="EnsemblPlants"/>
        </authorList>
    </citation>
    <scope>IDENTIFICATION</scope>
    <source>
        <strain evidence="2">SL10</strain>
    </source>
</reference>
<dbReference type="EnsemblPlants" id="ONIVA01G20380.1">
    <property type="protein sequence ID" value="ONIVA01G20380.1"/>
    <property type="gene ID" value="ONIVA01G20380"/>
</dbReference>
<sequence>MDRRKTERSGLIEEDDYDDARRGRAAAMGAMGAARGEPPVEEVSWQGQPRVLGGGEETAAGMRKKN</sequence>
<name>A0A0E0FMI4_ORYNI</name>
<protein>
    <submittedName>
        <fullName evidence="2">Uncharacterized protein</fullName>
    </submittedName>
</protein>
<evidence type="ECO:0000313" key="3">
    <source>
        <dbReference type="Proteomes" id="UP000006591"/>
    </source>
</evidence>
<evidence type="ECO:0000256" key="1">
    <source>
        <dbReference type="SAM" id="MobiDB-lite"/>
    </source>
</evidence>
<feature type="region of interest" description="Disordered" evidence="1">
    <location>
        <begin position="28"/>
        <end position="66"/>
    </location>
</feature>
<accession>A0A0E0FMI4</accession>
<dbReference type="AlphaFoldDB" id="A0A0E0FMI4"/>
<dbReference type="Proteomes" id="UP000006591">
    <property type="component" value="Chromosome 1"/>
</dbReference>